<name>A0A161SCW8_9BACL</name>
<reference evidence="2" key="1">
    <citation type="submission" date="2016-01" db="EMBL/GenBank/DDBJ databases">
        <title>Draft genome of Chromobacterium sp. F49.</title>
        <authorList>
            <person name="Hong K.W."/>
        </authorList>
    </citation>
    <scope>NUCLEOTIDE SEQUENCE [LARGE SCALE GENOMIC DNA]</scope>
    <source>
        <strain evidence="2">M63</strain>
    </source>
</reference>
<gene>
    <name evidence="1" type="ORF">AV654_07425</name>
</gene>
<evidence type="ECO:0000313" key="2">
    <source>
        <dbReference type="Proteomes" id="UP000076563"/>
    </source>
</evidence>
<dbReference type="eggNOG" id="ENOG50307JT">
    <property type="taxonomic scope" value="Bacteria"/>
</dbReference>
<evidence type="ECO:0000313" key="1">
    <source>
        <dbReference type="EMBL" id="KZE84011.1"/>
    </source>
</evidence>
<protein>
    <submittedName>
        <fullName evidence="1">Uncharacterized protein</fullName>
    </submittedName>
</protein>
<organism evidence="1 2">
    <name type="scientific">Paenibacillus elgii</name>
    <dbReference type="NCBI Taxonomy" id="189691"/>
    <lineage>
        <taxon>Bacteria</taxon>
        <taxon>Bacillati</taxon>
        <taxon>Bacillota</taxon>
        <taxon>Bacilli</taxon>
        <taxon>Bacillales</taxon>
        <taxon>Paenibacillaceae</taxon>
        <taxon>Paenibacillus</taxon>
    </lineage>
</organism>
<sequence length="116" mass="13342">MKKSEFFMDLCFIREATADATGQSFEQTIDDQLKSLFPKHAKWSLEQKQAEGLEYVVAEVTGTGAWEKEEDMLAYLEERAAHHFWDWLQGYRLEVEVKEHAECSHCGQNKVKAGGL</sequence>
<dbReference type="RefSeq" id="WP_063177960.1">
    <property type="nucleotide sequence ID" value="NZ_LQRA01000013.1"/>
</dbReference>
<keyword evidence="2" id="KW-1185">Reference proteome</keyword>
<dbReference type="AlphaFoldDB" id="A0A161SCW8"/>
<proteinExistence type="predicted"/>
<dbReference type="STRING" id="1007103.GCA_000213315_03840"/>
<comment type="caution">
    <text evidence="1">The sequence shown here is derived from an EMBL/GenBank/DDBJ whole genome shotgun (WGS) entry which is preliminary data.</text>
</comment>
<dbReference type="EMBL" id="LQRA01000013">
    <property type="protein sequence ID" value="KZE84011.1"/>
    <property type="molecule type" value="Genomic_DNA"/>
</dbReference>
<accession>A0A161SCW8</accession>
<dbReference type="OrthoDB" id="2888644at2"/>
<dbReference type="Proteomes" id="UP000076563">
    <property type="component" value="Unassembled WGS sequence"/>
</dbReference>